<sequence>MSDFGRLKALIDSEVQALGDRAQAASDLANAFEGGEWDESVISFLGTYRDGIIGCRNHLLDLRDHVAQREEQARAEKANPFSVLAQIAARLEEAGGRLAAGVGTLQEASGQLTTGIQTLQEFSGHFATGVGKLQESVQLYQGIADYVRESASTFESDGSAGPAAEDDPVPPDPEEDEDPPQDPDLWRKS</sequence>
<feature type="compositionally biased region" description="Acidic residues" evidence="1">
    <location>
        <begin position="164"/>
        <end position="181"/>
    </location>
</feature>
<feature type="region of interest" description="Disordered" evidence="1">
    <location>
        <begin position="151"/>
        <end position="189"/>
    </location>
</feature>
<dbReference type="AlphaFoldDB" id="A0A1H1I7C5"/>
<gene>
    <name evidence="2" type="ORF">SAMN04489764_5300</name>
</gene>
<dbReference type="NCBIfam" id="TIGR03057">
    <property type="entry name" value="xxxLxxG_by_4"/>
    <property type="match status" value="1"/>
</dbReference>
<accession>A0A1H1I7C5</accession>
<organism evidence="2 3">
    <name type="scientific">Thermostaphylospora chromogena</name>
    <dbReference type="NCBI Taxonomy" id="35622"/>
    <lineage>
        <taxon>Bacteria</taxon>
        <taxon>Bacillati</taxon>
        <taxon>Actinomycetota</taxon>
        <taxon>Actinomycetes</taxon>
        <taxon>Streptosporangiales</taxon>
        <taxon>Thermomonosporaceae</taxon>
        <taxon>Thermostaphylospora</taxon>
    </lineage>
</organism>
<evidence type="ECO:0000256" key="1">
    <source>
        <dbReference type="SAM" id="MobiDB-lite"/>
    </source>
</evidence>
<dbReference type="InterPro" id="IPR023908">
    <property type="entry name" value="xxxLxxG_rpt"/>
</dbReference>
<dbReference type="Proteomes" id="UP000217103">
    <property type="component" value="Unassembled WGS sequence"/>
</dbReference>
<protein>
    <submittedName>
        <fullName evidence="2">X-X-X-Leu-X-X-Gly heptad repeat-containing protein</fullName>
    </submittedName>
</protein>
<evidence type="ECO:0000313" key="2">
    <source>
        <dbReference type="EMBL" id="SDR33562.1"/>
    </source>
</evidence>
<dbReference type="RefSeq" id="WP_093262900.1">
    <property type="nucleotide sequence ID" value="NZ_FNKK01000002.1"/>
</dbReference>
<keyword evidence="3" id="KW-1185">Reference proteome</keyword>
<name>A0A1H1I7C5_9ACTN</name>
<dbReference type="EMBL" id="FNKK01000002">
    <property type="protein sequence ID" value="SDR33562.1"/>
    <property type="molecule type" value="Genomic_DNA"/>
</dbReference>
<reference evidence="2 3" key="1">
    <citation type="submission" date="2016-10" db="EMBL/GenBank/DDBJ databases">
        <authorList>
            <person name="de Groot N.N."/>
        </authorList>
    </citation>
    <scope>NUCLEOTIDE SEQUENCE [LARGE SCALE GENOMIC DNA]</scope>
    <source>
        <strain evidence="2 3">DSM 43794</strain>
    </source>
</reference>
<evidence type="ECO:0000313" key="3">
    <source>
        <dbReference type="Proteomes" id="UP000217103"/>
    </source>
</evidence>
<proteinExistence type="predicted"/>